<proteinExistence type="predicted"/>
<keyword evidence="2" id="KW-0413">Isomerase</keyword>
<dbReference type="Pfam" id="PF01817">
    <property type="entry name" value="CM_2"/>
    <property type="match status" value="1"/>
</dbReference>
<feature type="domain" description="Chorismate mutase" evidence="1">
    <location>
        <begin position="1"/>
        <end position="92"/>
    </location>
</feature>
<dbReference type="EC" id="5.4.99.5" evidence="2"/>
<comment type="caution">
    <text evidence="2">The sequence shown here is derived from an EMBL/GenBank/DDBJ whole genome shotgun (WGS) entry which is preliminary data.</text>
</comment>
<dbReference type="GO" id="GO:0004106">
    <property type="term" value="F:chorismate mutase activity"/>
    <property type="evidence" value="ECO:0007669"/>
    <property type="project" value="UniProtKB-EC"/>
</dbReference>
<evidence type="ECO:0000313" key="2">
    <source>
        <dbReference type="EMBL" id="MCY9691334.1"/>
    </source>
</evidence>
<evidence type="ECO:0000313" key="3">
    <source>
        <dbReference type="Proteomes" id="UP001527099"/>
    </source>
</evidence>
<gene>
    <name evidence="2" type="ORF">M5X19_00080</name>
</gene>
<name>A0ABT4G581_9BACL</name>
<dbReference type="InterPro" id="IPR002701">
    <property type="entry name" value="CM_II_prokaryot"/>
</dbReference>
<protein>
    <submittedName>
        <fullName evidence="2">Chorismate mutase</fullName>
        <ecNumber evidence="2">5.4.99.5</ecNumber>
    </submittedName>
</protein>
<organism evidence="2 3">
    <name type="scientific">Paenibacillus alginolyticus</name>
    <dbReference type="NCBI Taxonomy" id="59839"/>
    <lineage>
        <taxon>Bacteria</taxon>
        <taxon>Bacillati</taxon>
        <taxon>Bacillota</taxon>
        <taxon>Bacilli</taxon>
        <taxon>Bacillales</taxon>
        <taxon>Paenibacillaceae</taxon>
        <taxon>Paenibacillus</taxon>
    </lineage>
</organism>
<dbReference type="EMBL" id="JAMDMX010000001">
    <property type="protein sequence ID" value="MCY9691334.1"/>
    <property type="molecule type" value="Genomic_DNA"/>
</dbReference>
<dbReference type="SMART" id="SM00830">
    <property type="entry name" value="CM_2"/>
    <property type="match status" value="1"/>
</dbReference>
<dbReference type="RefSeq" id="WP_029198135.1">
    <property type="nucleotide sequence ID" value="NZ_JAMDMW010000131.1"/>
</dbReference>
<evidence type="ECO:0000259" key="1">
    <source>
        <dbReference type="PROSITE" id="PS51168"/>
    </source>
</evidence>
<dbReference type="InterPro" id="IPR036263">
    <property type="entry name" value="Chorismate_II_sf"/>
</dbReference>
<dbReference type="Gene3D" id="1.20.59.10">
    <property type="entry name" value="Chorismate mutase"/>
    <property type="match status" value="1"/>
</dbReference>
<dbReference type="InterPro" id="IPR036979">
    <property type="entry name" value="CM_dom_sf"/>
</dbReference>
<keyword evidence="3" id="KW-1185">Reference proteome</keyword>
<dbReference type="SUPFAM" id="SSF48600">
    <property type="entry name" value="Chorismate mutase II"/>
    <property type="match status" value="1"/>
</dbReference>
<dbReference type="Proteomes" id="UP001527099">
    <property type="component" value="Unassembled WGS sequence"/>
</dbReference>
<accession>A0ABT4G581</accession>
<reference evidence="2 3" key="1">
    <citation type="submission" date="2022-05" db="EMBL/GenBank/DDBJ databases">
        <title>Genome Sequencing of Bee-Associated Microbes.</title>
        <authorList>
            <person name="Dunlap C."/>
        </authorList>
    </citation>
    <scope>NUCLEOTIDE SEQUENCE [LARGE SCALE GENOMIC DNA]</scope>
    <source>
        <strain evidence="2 3">NRRL B-14421</strain>
    </source>
</reference>
<dbReference type="PROSITE" id="PS51168">
    <property type="entry name" value="CHORISMATE_MUT_2"/>
    <property type="match status" value="1"/>
</dbReference>
<sequence length="96" mass="11460">MNTHADIKSLRDQVDEINFKILELLNRRAEIVLQIGENKRHIGRSHAFDAKREEEIFEYLSKNNMGPFDNKMIENIFRQILDESTKLQELIIKLEY</sequence>